<comment type="caution">
    <text evidence="2">The sequence shown here is derived from an EMBL/GenBank/DDBJ whole genome shotgun (WGS) entry which is preliminary data.</text>
</comment>
<organism evidence="2 3">
    <name type="scientific">Candidatus Ornithomonoglobus merdipullorum</name>
    <dbReference type="NCBI Taxonomy" id="2840895"/>
    <lineage>
        <taxon>Bacteria</taxon>
        <taxon>Bacillati</taxon>
        <taxon>Bacillota</taxon>
        <taxon>Clostridia</taxon>
        <taxon>Candidatus Ornithomonoglobus</taxon>
    </lineage>
</organism>
<reference evidence="2" key="1">
    <citation type="submission" date="2020-10" db="EMBL/GenBank/DDBJ databases">
        <authorList>
            <person name="Gilroy R."/>
        </authorList>
    </citation>
    <scope>NUCLEOTIDE SEQUENCE</scope>
    <source>
        <strain evidence="2">USAMLcec3-3695</strain>
    </source>
</reference>
<evidence type="ECO:0000313" key="2">
    <source>
        <dbReference type="EMBL" id="HIU57031.1"/>
    </source>
</evidence>
<gene>
    <name evidence="2" type="ORF">IAA61_04355</name>
</gene>
<protein>
    <recommendedName>
        <fullName evidence="4">AlgX/AlgJ SGNH hydrolase-like domain-containing protein</fullName>
    </recommendedName>
</protein>
<proteinExistence type="predicted"/>
<evidence type="ECO:0000313" key="3">
    <source>
        <dbReference type="Proteomes" id="UP000824109"/>
    </source>
</evidence>
<dbReference type="Pfam" id="PF14286">
    <property type="entry name" value="DHHW"/>
    <property type="match status" value="1"/>
</dbReference>
<name>A0A9D1MB47_9FIRM</name>
<dbReference type="AlphaFoldDB" id="A0A9D1MB47"/>
<dbReference type="EMBL" id="DVNB01000046">
    <property type="protein sequence ID" value="HIU57031.1"/>
    <property type="molecule type" value="Genomic_DNA"/>
</dbReference>
<dbReference type="Proteomes" id="UP000824109">
    <property type="component" value="Unassembled WGS sequence"/>
</dbReference>
<accession>A0A9D1MB47</accession>
<dbReference type="InterPro" id="IPR025945">
    <property type="entry name" value="DHHW"/>
</dbReference>
<sequence length="398" mass="44626">MHKYVLTVLFVLLLAGSAAVFLSPADTESIKAENREIAAMPELTAEKIEDGSFASEFDSYVNDNIGFRGKLMELSGKIRSCFGFTPQLVGKVISTTADIGTAQTLDSSLMIVDGKVMEMFSNKPEVESGYAEALNNISREIPGNVKMYSMIVPTQLEFEDPLYSNAQDSQKDCIESIDRLLAPAITPVDAYSRLEAGTGYLYFKTDHHWTMDGAYCGYEAFMDASGGRAVSKNDFEYKEESEFYGALYQKARSQMDKPEADTLEYYDVAEENDLSIVMRVIYEDGSSLEYGENSTLFDYEKEDYTFFLGGDQPLIEITNNSMDDGKTIIVIKDSYANALVPWLVNNYKQVILIDPRSFEGSLNEEIERYEADELAVVNYVFTTTFSDYCELLNGLVEE</sequence>
<feature type="signal peptide" evidence="1">
    <location>
        <begin position="1"/>
        <end position="20"/>
    </location>
</feature>
<evidence type="ECO:0000256" key="1">
    <source>
        <dbReference type="SAM" id="SignalP"/>
    </source>
</evidence>
<evidence type="ECO:0008006" key="4">
    <source>
        <dbReference type="Google" id="ProtNLM"/>
    </source>
</evidence>
<reference evidence="2" key="2">
    <citation type="journal article" date="2021" name="PeerJ">
        <title>Extensive microbial diversity within the chicken gut microbiome revealed by metagenomics and culture.</title>
        <authorList>
            <person name="Gilroy R."/>
            <person name="Ravi A."/>
            <person name="Getino M."/>
            <person name="Pursley I."/>
            <person name="Horton D.L."/>
            <person name="Alikhan N.F."/>
            <person name="Baker D."/>
            <person name="Gharbi K."/>
            <person name="Hall N."/>
            <person name="Watson M."/>
            <person name="Adriaenssens E.M."/>
            <person name="Foster-Nyarko E."/>
            <person name="Jarju S."/>
            <person name="Secka A."/>
            <person name="Antonio M."/>
            <person name="Oren A."/>
            <person name="Chaudhuri R.R."/>
            <person name="La Ragione R."/>
            <person name="Hildebrand F."/>
            <person name="Pallen M.J."/>
        </authorList>
    </citation>
    <scope>NUCLEOTIDE SEQUENCE</scope>
    <source>
        <strain evidence="2">USAMLcec3-3695</strain>
    </source>
</reference>
<feature type="chain" id="PRO_5038636388" description="AlgX/AlgJ SGNH hydrolase-like domain-containing protein" evidence="1">
    <location>
        <begin position="21"/>
        <end position="398"/>
    </location>
</feature>
<keyword evidence="1" id="KW-0732">Signal</keyword>